<protein>
    <submittedName>
        <fullName evidence="8">MATE family efflux transporter</fullName>
    </submittedName>
</protein>
<feature type="transmembrane region" description="Helical" evidence="7">
    <location>
        <begin position="346"/>
        <end position="367"/>
    </location>
</feature>
<keyword evidence="4 7" id="KW-0812">Transmembrane</keyword>
<organism evidence="8 9">
    <name type="scientific">Metamycoplasma equirhinis</name>
    <dbReference type="NCBI Taxonomy" id="92402"/>
    <lineage>
        <taxon>Bacteria</taxon>
        <taxon>Bacillati</taxon>
        <taxon>Mycoplasmatota</taxon>
        <taxon>Mycoplasmoidales</taxon>
        <taxon>Metamycoplasmataceae</taxon>
        <taxon>Metamycoplasma</taxon>
    </lineage>
</organism>
<evidence type="ECO:0000313" key="9">
    <source>
        <dbReference type="Proteomes" id="UP001303601"/>
    </source>
</evidence>
<keyword evidence="6 7" id="KW-0472">Membrane</keyword>
<evidence type="ECO:0000256" key="7">
    <source>
        <dbReference type="SAM" id="Phobius"/>
    </source>
</evidence>
<feature type="transmembrane region" description="Helical" evidence="7">
    <location>
        <begin position="145"/>
        <end position="162"/>
    </location>
</feature>
<feature type="transmembrane region" description="Helical" evidence="7">
    <location>
        <begin position="252"/>
        <end position="271"/>
    </location>
</feature>
<evidence type="ECO:0000256" key="2">
    <source>
        <dbReference type="ARBA" id="ARBA00022448"/>
    </source>
</evidence>
<evidence type="ECO:0000313" key="8">
    <source>
        <dbReference type="EMBL" id="WPB53931.1"/>
    </source>
</evidence>
<gene>
    <name evidence="8" type="ORF">R9B83_02995</name>
</gene>
<feature type="transmembrane region" description="Helical" evidence="7">
    <location>
        <begin position="174"/>
        <end position="197"/>
    </location>
</feature>
<dbReference type="Proteomes" id="UP001303601">
    <property type="component" value="Chromosome"/>
</dbReference>
<keyword evidence="5 7" id="KW-1133">Transmembrane helix</keyword>
<dbReference type="Pfam" id="PF01554">
    <property type="entry name" value="MatE"/>
    <property type="match status" value="1"/>
</dbReference>
<name>A0ABZ0PAJ6_9BACT</name>
<evidence type="ECO:0000256" key="4">
    <source>
        <dbReference type="ARBA" id="ARBA00022692"/>
    </source>
</evidence>
<feature type="transmembrane region" description="Helical" evidence="7">
    <location>
        <begin position="203"/>
        <end position="225"/>
    </location>
</feature>
<feature type="transmembrane region" description="Helical" evidence="7">
    <location>
        <begin position="483"/>
        <end position="503"/>
    </location>
</feature>
<feature type="transmembrane region" description="Helical" evidence="7">
    <location>
        <begin position="64"/>
        <end position="84"/>
    </location>
</feature>
<keyword evidence="9" id="KW-1185">Reference proteome</keyword>
<evidence type="ECO:0000256" key="3">
    <source>
        <dbReference type="ARBA" id="ARBA00022475"/>
    </source>
</evidence>
<accession>A0ABZ0PAJ6</accession>
<evidence type="ECO:0000256" key="6">
    <source>
        <dbReference type="ARBA" id="ARBA00023136"/>
    </source>
</evidence>
<keyword evidence="3" id="KW-1003">Cell membrane</keyword>
<dbReference type="GeneID" id="94493844"/>
<dbReference type="RefSeq" id="WP_306769752.1">
    <property type="nucleotide sequence ID" value="NZ_CP137845.1"/>
</dbReference>
<dbReference type="EMBL" id="CP137845">
    <property type="protein sequence ID" value="WPB53931.1"/>
    <property type="molecule type" value="Genomic_DNA"/>
</dbReference>
<feature type="transmembrane region" description="Helical" evidence="7">
    <location>
        <begin position="515"/>
        <end position="535"/>
    </location>
</feature>
<proteinExistence type="predicted"/>
<feature type="transmembrane region" description="Helical" evidence="7">
    <location>
        <begin position="21"/>
        <end position="44"/>
    </location>
</feature>
<reference evidence="8" key="1">
    <citation type="submission" date="2023-11" db="EMBL/GenBank/DDBJ databases">
        <title>Completed genome sequence of Mycoplasma equirhinis type strain M432/72.</title>
        <authorList>
            <person name="Spergser J."/>
        </authorList>
    </citation>
    <scope>NUCLEOTIDE SEQUENCE [LARGE SCALE GENOMIC DNA]</scope>
    <source>
        <strain evidence="8">M432/72</strain>
    </source>
</reference>
<dbReference type="InterPro" id="IPR052031">
    <property type="entry name" value="Membrane_Transporter-Flippase"/>
</dbReference>
<dbReference type="PANTHER" id="PTHR43549">
    <property type="entry name" value="MULTIDRUG RESISTANCE PROTEIN YPNP-RELATED"/>
    <property type="match status" value="1"/>
</dbReference>
<keyword evidence="2" id="KW-0813">Transport</keyword>
<dbReference type="PANTHER" id="PTHR43549:SF2">
    <property type="entry name" value="MULTIDRUG RESISTANCE PROTEIN NORM-RELATED"/>
    <property type="match status" value="1"/>
</dbReference>
<feature type="transmembrane region" description="Helical" evidence="7">
    <location>
        <begin position="104"/>
        <end position="122"/>
    </location>
</feature>
<dbReference type="InterPro" id="IPR002528">
    <property type="entry name" value="MATE_fam"/>
</dbReference>
<feature type="transmembrane region" description="Helical" evidence="7">
    <location>
        <begin position="444"/>
        <end position="463"/>
    </location>
</feature>
<evidence type="ECO:0000256" key="1">
    <source>
        <dbReference type="ARBA" id="ARBA00004651"/>
    </source>
</evidence>
<evidence type="ECO:0000256" key="5">
    <source>
        <dbReference type="ARBA" id="ARBA00022989"/>
    </source>
</evidence>
<sequence length="550" mass="61941">MIKQAHSNIFRRIFPQNKVDWKLYFAKTIPIIIGEILFCLNGFLDNFMVTNITGGIDALTYANTYTGIMYTVFFAIQGITAMFVGQYYGKKDYDKVKQIMNLRIIMYLIISLCFAIPCWVAGEQMIQLVGNKNINANTMFQAKNYLWLIIISWLITSFNFNTNMLLNETGHSKLAFISAFSTLIVNASINAICLLGFKKDAYYAAIGSIISAIVCLLSDSLLTYFKDRNIFINFFKLFHISKKIAKQILKRSFAMIITIVGMITIPLRMIVWSKAFPENIEVGSGIGQKWMGISGVTILGLVESLSSIASAVTSVCSSNVSYFVASKLGENNFEEAEKHSHALKGFHALAGIIMSTIMLGIVFLIAYSPNTSKGTVNGVKDLLYSQDKKDYILGILDPANLSDKKIVDTINLTGKIPQIGESSVYDLWVKNAQEFTKFTFRKTFLLSCLTFLVFNPVWCWFYTSAALPRAGGRNNVASFTMLSAQWISFIWLIVIAFAIVIPLHNSSHALSLELAYFAFYSIDILRWLLFEIVAWKTNWKHNVTTEIETQ</sequence>
<comment type="subcellular location">
    <subcellularLocation>
        <location evidence="1">Cell membrane</location>
        <topology evidence="1">Multi-pass membrane protein</topology>
    </subcellularLocation>
</comment>